<proteinExistence type="predicted"/>
<dbReference type="AlphaFoldDB" id="A0A1D7ZW45"/>
<evidence type="ECO:0000313" key="2">
    <source>
        <dbReference type="Proteomes" id="UP000094714"/>
    </source>
</evidence>
<name>A0A1D7ZW45_LIMFE</name>
<gene>
    <name evidence="1" type="ORF">LACFE_CDS0633</name>
</gene>
<dbReference type="Proteomes" id="UP000094714">
    <property type="component" value="Chromosome"/>
</dbReference>
<dbReference type="PATRIC" id="fig|1613.112.peg.663"/>
<sequence length="152" mass="17521">MNKPAPDQQTAAIEARLFKDTSAYQDIMDLPRPVSKHHWPLPAADHAGQFAPFAALTGYHQLINEVAERYSHKNYPDELSTKRIERKLLAIKPLLPLRLKVEYFNGDSGYYETIAGTATQLDFRRGRLMMTRKQEWELIIANLRKVTVVTRK</sequence>
<protein>
    <recommendedName>
        <fullName evidence="3">YolD-like family protein</fullName>
    </recommendedName>
</protein>
<dbReference type="EMBL" id="CP017151">
    <property type="protein sequence ID" value="AOR74100.1"/>
    <property type="molecule type" value="Genomic_DNA"/>
</dbReference>
<accession>A0A1D7ZW45</accession>
<evidence type="ECO:0000313" key="1">
    <source>
        <dbReference type="EMBL" id="AOR74100.1"/>
    </source>
</evidence>
<reference evidence="1 2" key="1">
    <citation type="submission" date="2016-09" db="EMBL/GenBank/DDBJ databases">
        <title>Genome Sequence of the Lactobacillus fermentum strain NCC2970 (CNCM I-5068).</title>
        <authorList>
            <person name="Barretto C."/>
            <person name="Ngom-Bru C."/>
            <person name="Genevaz A."/>
            <person name="Fournier C."/>
            <person name="Moine D."/>
            <person name="Kassam M."/>
            <person name="Iltis A."/>
            <person name="Sagory-Zalkind P."/>
            <person name="Faucherand G."/>
            <person name="Descombes P."/>
            <person name="Duboux S."/>
        </authorList>
    </citation>
    <scope>NUCLEOTIDE SEQUENCE [LARGE SCALE GENOMIC DNA]</scope>
    <source>
        <strain evidence="1 2">NCC2970</strain>
    </source>
</reference>
<dbReference type="RefSeq" id="WP_069775782.1">
    <property type="nucleotide sequence ID" value="NZ_CP017151.1"/>
</dbReference>
<evidence type="ECO:0008006" key="3">
    <source>
        <dbReference type="Google" id="ProtNLM"/>
    </source>
</evidence>
<organism evidence="1 2">
    <name type="scientific">Limosilactobacillus fermentum</name>
    <name type="common">Lactobacillus fermentum</name>
    <dbReference type="NCBI Taxonomy" id="1613"/>
    <lineage>
        <taxon>Bacteria</taxon>
        <taxon>Bacillati</taxon>
        <taxon>Bacillota</taxon>
        <taxon>Bacilli</taxon>
        <taxon>Lactobacillales</taxon>
        <taxon>Lactobacillaceae</taxon>
        <taxon>Limosilactobacillus</taxon>
    </lineage>
</organism>